<dbReference type="Pfam" id="PF18844">
    <property type="entry name" value="baeRF_family2"/>
    <property type="match status" value="1"/>
</dbReference>
<dbReference type="SUPFAM" id="SSF53137">
    <property type="entry name" value="Translational machinery components"/>
    <property type="match status" value="1"/>
</dbReference>
<dbReference type="RefSeq" id="WP_116243640.1">
    <property type="nucleotide sequence ID" value="NZ_QUAB01000048.1"/>
</dbReference>
<name>A0A371NPK6_9MICO</name>
<gene>
    <name evidence="2" type="ORF">DY023_17655</name>
</gene>
<dbReference type="OrthoDB" id="5179393at2"/>
<reference evidence="2 3" key="1">
    <citation type="submission" date="2018-08" db="EMBL/GenBank/DDBJ databases">
        <title>Isolation, diversity and antifungal activity of Actinobacteria from cow dung.</title>
        <authorList>
            <person name="Ling L."/>
        </authorList>
    </citation>
    <scope>NUCLEOTIDE SEQUENCE [LARGE SCALE GENOMIC DNA]</scope>
    <source>
        <strain evidence="2 3">NEAU-LLE</strain>
    </source>
</reference>
<dbReference type="Gene3D" id="3.30.420.60">
    <property type="entry name" value="eRF1 domain 2"/>
    <property type="match status" value="1"/>
</dbReference>
<dbReference type="AlphaFoldDB" id="A0A371NPK6"/>
<evidence type="ECO:0000313" key="2">
    <source>
        <dbReference type="EMBL" id="REJ04124.1"/>
    </source>
</evidence>
<accession>A0A371NPK6</accession>
<protein>
    <recommendedName>
        <fullName evidence="4">Peptide chain release factor 1</fullName>
    </recommendedName>
</protein>
<dbReference type="InterPro" id="IPR040701">
    <property type="entry name" value="Bact_RF_family2"/>
</dbReference>
<organism evidence="2 3">
    <name type="scientific">Microbacterium bovistercoris</name>
    <dbReference type="NCBI Taxonomy" id="2293570"/>
    <lineage>
        <taxon>Bacteria</taxon>
        <taxon>Bacillati</taxon>
        <taxon>Actinomycetota</taxon>
        <taxon>Actinomycetes</taxon>
        <taxon>Micrococcales</taxon>
        <taxon>Microbacteriaceae</taxon>
        <taxon>Microbacterium</taxon>
    </lineage>
</organism>
<feature type="compositionally biased region" description="Basic and acidic residues" evidence="1">
    <location>
        <begin position="378"/>
        <end position="390"/>
    </location>
</feature>
<dbReference type="InterPro" id="IPR042226">
    <property type="entry name" value="eFR1_2_sf"/>
</dbReference>
<feature type="region of interest" description="Disordered" evidence="1">
    <location>
        <begin position="362"/>
        <end position="426"/>
    </location>
</feature>
<dbReference type="Proteomes" id="UP000262172">
    <property type="component" value="Unassembled WGS sequence"/>
</dbReference>
<dbReference type="EMBL" id="QUAB01000048">
    <property type="protein sequence ID" value="REJ04124.1"/>
    <property type="molecule type" value="Genomic_DNA"/>
</dbReference>
<evidence type="ECO:0008006" key="4">
    <source>
        <dbReference type="Google" id="ProtNLM"/>
    </source>
</evidence>
<proteinExistence type="predicted"/>
<keyword evidence="3" id="KW-1185">Reference proteome</keyword>
<feature type="compositionally biased region" description="Low complexity" evidence="1">
    <location>
        <begin position="363"/>
        <end position="373"/>
    </location>
</feature>
<sequence>MDDRQHGGVRMDDLEFVLQRPNTWTTVYVDGPAGEPPDTVEQRMDALERRLEDAGAPEADRRAVASALGAGGAPAFPSSRWLAVRDGRVEAGASFAGPRLGPERVVHGAFPEVAPLLRHMSTESRILIIETERAGARLSTEQVGRADRRTAGVVDGEEGQITKVQAGGWSHANYQRHAEEVWRRNQSEVAEAANQLIEEQRPDRIFVTGDVRARTMLIDDLRVTDPERIVEVDADTLAAGSDDTALDRAIEESVADAGRRLIDDARDRSAAGDGREGANGVAEVVEALQQGRAEVVVLDPRMTESSTELIALSSEPWIALSSAADYDVEGTPVAAAEALARAAIMTGAQVLFDEEDLADAEARPTTAAAPPIAVLRWPRTEQEEAARDQQGHPSQAEGEDPESERVRDPFIDGHPSQAEGEDPGDR</sequence>
<evidence type="ECO:0000256" key="1">
    <source>
        <dbReference type="SAM" id="MobiDB-lite"/>
    </source>
</evidence>
<comment type="caution">
    <text evidence="2">The sequence shown here is derived from an EMBL/GenBank/DDBJ whole genome shotgun (WGS) entry which is preliminary data.</text>
</comment>
<evidence type="ECO:0000313" key="3">
    <source>
        <dbReference type="Proteomes" id="UP000262172"/>
    </source>
</evidence>